<evidence type="ECO:0000256" key="2">
    <source>
        <dbReference type="ARBA" id="ARBA00022723"/>
    </source>
</evidence>
<accession>A0A0M8N2V2</accession>
<keyword evidence="4" id="KW-0378">Hydrolase</keyword>
<dbReference type="InterPro" id="IPR036663">
    <property type="entry name" value="Fumarylacetoacetase_C_sf"/>
</dbReference>
<dbReference type="PANTHER" id="PTHR11820">
    <property type="entry name" value="ACYLPYRUVASE"/>
    <property type="match status" value="1"/>
</dbReference>
<evidence type="ECO:0000313" key="5">
    <source>
        <dbReference type="Proteomes" id="UP000053831"/>
    </source>
</evidence>
<dbReference type="Gene3D" id="3.90.850.10">
    <property type="entry name" value="Fumarylacetoacetase-like, C-terminal domain"/>
    <property type="match status" value="1"/>
</dbReference>
<dbReference type="GO" id="GO:0050163">
    <property type="term" value="F:oxaloacetate tautomerase activity"/>
    <property type="evidence" value="ECO:0007669"/>
    <property type="project" value="UniProtKB-ARBA"/>
</dbReference>
<comment type="caution">
    <text evidence="4">The sequence shown here is derived from an EMBL/GenBank/DDBJ whole genome shotgun (WGS) entry which is preliminary data.</text>
</comment>
<dbReference type="SUPFAM" id="SSF56529">
    <property type="entry name" value="FAH"/>
    <property type="match status" value="1"/>
</dbReference>
<evidence type="ECO:0000256" key="1">
    <source>
        <dbReference type="ARBA" id="ARBA00010211"/>
    </source>
</evidence>
<proteinExistence type="inferred from homology"/>
<dbReference type="GO" id="GO:0046872">
    <property type="term" value="F:metal ion binding"/>
    <property type="evidence" value="ECO:0007669"/>
    <property type="project" value="UniProtKB-KW"/>
</dbReference>
<dbReference type="FunFam" id="3.90.850.10:FF:000002">
    <property type="entry name" value="2-hydroxyhepta-2,4-diene-1,7-dioate isomerase"/>
    <property type="match status" value="1"/>
</dbReference>
<dbReference type="Proteomes" id="UP000053831">
    <property type="component" value="Unassembled WGS sequence"/>
</dbReference>
<reference evidence="4 5" key="1">
    <citation type="submission" date="2015-07" db="EMBL/GenBank/DDBJ databases">
        <title>The genome of the fungus Escovopsis weberi, a specialized disease agent of ant agriculture.</title>
        <authorList>
            <person name="de Man T.J."/>
            <person name="Stajich J.E."/>
            <person name="Kubicek C.P."/>
            <person name="Chenthamara K."/>
            <person name="Atanasova L."/>
            <person name="Druzhinina I.S."/>
            <person name="Birnbaum S."/>
            <person name="Barribeau S.M."/>
            <person name="Teiling C."/>
            <person name="Suen G."/>
            <person name="Currie C."/>
            <person name="Gerardo N.M."/>
        </authorList>
    </citation>
    <scope>NUCLEOTIDE SEQUENCE [LARGE SCALE GENOMIC DNA]</scope>
</reference>
<dbReference type="EMBL" id="LGSR01000006">
    <property type="protein sequence ID" value="KOS22017.1"/>
    <property type="molecule type" value="Genomic_DNA"/>
</dbReference>
<dbReference type="InterPro" id="IPR011234">
    <property type="entry name" value="Fumarylacetoacetase-like_C"/>
</dbReference>
<gene>
    <name evidence="4" type="ORF">ESCO_002343</name>
</gene>
<sequence>MSKISARDRRLIRFLARDGRTYFGDAILPQGTTDVAKAQRARVIEGNIFGAYQVTNQEREIRRLLCPLEINQVGTVRCLGLNYAKHARESDQPEPTYPVLFYKPVTALNGPADSIPVPTMAQEATGLDYECELVIVIGKRCYEVPEAEALDYVLGYSVGNDVSHRDWQIRRGGTQWSHGKSFDGWAPFGPAIVTPDVVENPQGLKLWTKVNGLTVQNGNTSDMIFDVKKIISLLSRGVTLLPGDVIFTGTPHGVAMGRKPSVWLRHGDIIEVGLENVGTCTNYTEFASS</sequence>
<dbReference type="AlphaFoldDB" id="A0A0M8N2V2"/>
<keyword evidence="2" id="KW-0479">Metal-binding</keyword>
<evidence type="ECO:0000259" key="3">
    <source>
        <dbReference type="Pfam" id="PF01557"/>
    </source>
</evidence>
<dbReference type="GO" id="GO:0016787">
    <property type="term" value="F:hydrolase activity"/>
    <property type="evidence" value="ECO:0007669"/>
    <property type="project" value="UniProtKB-KW"/>
</dbReference>
<protein>
    <submittedName>
        <fullName evidence="4">Fumarylacetoacetate hydrolase domain-containing protein 2A</fullName>
    </submittedName>
</protein>
<comment type="similarity">
    <text evidence="1">Belongs to the FAH family.</text>
</comment>
<organism evidence="4 5">
    <name type="scientific">Escovopsis weberi</name>
    <dbReference type="NCBI Taxonomy" id="150374"/>
    <lineage>
        <taxon>Eukaryota</taxon>
        <taxon>Fungi</taxon>
        <taxon>Dikarya</taxon>
        <taxon>Ascomycota</taxon>
        <taxon>Pezizomycotina</taxon>
        <taxon>Sordariomycetes</taxon>
        <taxon>Hypocreomycetidae</taxon>
        <taxon>Hypocreales</taxon>
        <taxon>Hypocreaceae</taxon>
        <taxon>Escovopsis</taxon>
    </lineage>
</organism>
<name>A0A0M8N2V2_ESCWE</name>
<dbReference type="STRING" id="150374.A0A0M8N2V2"/>
<dbReference type="GO" id="GO:0006107">
    <property type="term" value="P:oxaloacetate metabolic process"/>
    <property type="evidence" value="ECO:0007669"/>
    <property type="project" value="UniProtKB-ARBA"/>
</dbReference>
<dbReference type="Pfam" id="PF01557">
    <property type="entry name" value="FAA_hydrolase"/>
    <property type="match status" value="1"/>
</dbReference>
<dbReference type="PANTHER" id="PTHR11820:SF112">
    <property type="entry name" value="FUMARYLACETOACETATE HYDROLASE FAMILY PROTEIN (AFU_ORTHOLOGUE AFUA_1G02370)-RELATED"/>
    <property type="match status" value="1"/>
</dbReference>
<feature type="domain" description="Fumarylacetoacetase-like C-terminal" evidence="3">
    <location>
        <begin position="76"/>
        <end position="282"/>
    </location>
</feature>
<dbReference type="OrthoDB" id="411064at2759"/>
<evidence type="ECO:0000313" key="4">
    <source>
        <dbReference type="EMBL" id="KOS22017.1"/>
    </source>
</evidence>
<keyword evidence="5" id="KW-1185">Reference proteome</keyword>